<dbReference type="EC" id="2.4.1.-" evidence="8"/>
<accession>C1N2M9</accession>
<dbReference type="PANTHER" id="PTHR45825">
    <property type="entry name" value="GRANULE-BOUND STARCH SYNTHASE 1, CHLOROPLASTIC/AMYLOPLASTIC"/>
    <property type="match status" value="1"/>
</dbReference>
<dbReference type="UniPathway" id="UPA00152"/>
<dbReference type="NCBIfam" id="TIGR02095">
    <property type="entry name" value="glgA"/>
    <property type="match status" value="1"/>
</dbReference>
<dbReference type="InterPro" id="IPR001296">
    <property type="entry name" value="Glyco_trans_1"/>
</dbReference>
<comment type="pathway">
    <text evidence="1 8">Glycan biosynthesis; starch biosynthesis.</text>
</comment>
<keyword evidence="6 11" id="KW-0808">Transferase</keyword>
<evidence type="ECO:0000256" key="5">
    <source>
        <dbReference type="ARBA" id="ARBA00022676"/>
    </source>
</evidence>
<dbReference type="Proteomes" id="UP000001876">
    <property type="component" value="Unassembled WGS sequence"/>
</dbReference>
<dbReference type="GO" id="GO:0009501">
    <property type="term" value="C:amyloplast"/>
    <property type="evidence" value="ECO:0007669"/>
    <property type="project" value="UniProtKB-SubCell"/>
</dbReference>
<evidence type="ECO:0000256" key="7">
    <source>
        <dbReference type="ARBA" id="ARBA00022922"/>
    </source>
</evidence>
<organism evidence="12">
    <name type="scientific">Micromonas pusilla (strain CCMP1545)</name>
    <name type="common">Picoplanktonic green alga</name>
    <dbReference type="NCBI Taxonomy" id="564608"/>
    <lineage>
        <taxon>Eukaryota</taxon>
        <taxon>Viridiplantae</taxon>
        <taxon>Chlorophyta</taxon>
        <taxon>Mamiellophyceae</taxon>
        <taxon>Mamiellales</taxon>
        <taxon>Mamiellaceae</taxon>
        <taxon>Micromonas</taxon>
    </lineage>
</organism>
<dbReference type="AlphaFoldDB" id="C1N2M9"/>
<dbReference type="GeneID" id="9687553"/>
<dbReference type="CDD" id="cd03791">
    <property type="entry name" value="GT5_Glycogen_synthase_DULL1-like"/>
    <property type="match status" value="1"/>
</dbReference>
<evidence type="ECO:0000313" key="11">
    <source>
        <dbReference type="EMBL" id="EEH53615.1"/>
    </source>
</evidence>
<dbReference type="GO" id="GO:0019252">
    <property type="term" value="P:starch biosynthetic process"/>
    <property type="evidence" value="ECO:0007669"/>
    <property type="project" value="UniProtKB-UniRule"/>
</dbReference>
<keyword evidence="5 8" id="KW-0328">Glycosyltransferase</keyword>
<dbReference type="STRING" id="564608.C1N2M9"/>
<evidence type="ECO:0000256" key="1">
    <source>
        <dbReference type="ARBA" id="ARBA00004727"/>
    </source>
</evidence>
<keyword evidence="8" id="KW-0035">Amyloplast</keyword>
<dbReference type="FunFam" id="3.40.50.2000:FF:000090">
    <property type="entry name" value="Starch synthase, chloroplastic/amyloplastic"/>
    <property type="match status" value="1"/>
</dbReference>
<protein>
    <recommendedName>
        <fullName evidence="8">Starch synthase, chloroplastic/amyloplastic</fullName>
        <ecNumber evidence="8">2.4.1.-</ecNumber>
    </recommendedName>
</protein>
<dbReference type="HAMAP" id="MF_00484">
    <property type="entry name" value="Glycogen_synth"/>
    <property type="match status" value="1"/>
</dbReference>
<feature type="domain" description="Starch synthase catalytic" evidence="10">
    <location>
        <begin position="50"/>
        <end position="314"/>
    </location>
</feature>
<evidence type="ECO:0000256" key="8">
    <source>
        <dbReference type="RuleBase" id="RU361232"/>
    </source>
</evidence>
<keyword evidence="3 8" id="KW-0150">Chloroplast</keyword>
<evidence type="ECO:0000256" key="4">
    <source>
        <dbReference type="ARBA" id="ARBA00022640"/>
    </source>
</evidence>
<dbReference type="Pfam" id="PF08323">
    <property type="entry name" value="Glyco_transf_5"/>
    <property type="match status" value="1"/>
</dbReference>
<dbReference type="EMBL" id="GG663745">
    <property type="protein sequence ID" value="EEH53615.1"/>
    <property type="molecule type" value="Genomic_DNA"/>
</dbReference>
<proteinExistence type="inferred from homology"/>
<evidence type="ECO:0000259" key="10">
    <source>
        <dbReference type="Pfam" id="PF08323"/>
    </source>
</evidence>
<dbReference type="PANTHER" id="PTHR45825:SF3">
    <property type="entry name" value="GRANULE-BOUND STARCH SYNTHASE 1, CHLOROPLASTIC_AMYLOPLASTIC"/>
    <property type="match status" value="1"/>
</dbReference>
<dbReference type="InterPro" id="IPR013534">
    <property type="entry name" value="Starch_synth_cat_dom"/>
</dbReference>
<dbReference type="Gene3D" id="3.40.50.2000">
    <property type="entry name" value="Glycogen Phosphorylase B"/>
    <property type="match status" value="2"/>
</dbReference>
<keyword evidence="7 8" id="KW-0750">Starch biosynthesis</keyword>
<dbReference type="InterPro" id="IPR011835">
    <property type="entry name" value="GS/SS"/>
</dbReference>
<gene>
    <name evidence="11" type="primary">GBSSI</name>
    <name evidence="11" type="ORF">MICPUCDRAFT_49698</name>
</gene>
<evidence type="ECO:0000256" key="2">
    <source>
        <dbReference type="ARBA" id="ARBA00010281"/>
    </source>
</evidence>
<reference evidence="11 12" key="1">
    <citation type="journal article" date="2009" name="Science">
        <title>Green evolution and dynamic adaptations revealed by genomes of the marine picoeukaryotes Micromonas.</title>
        <authorList>
            <person name="Worden A.Z."/>
            <person name="Lee J.H."/>
            <person name="Mock T."/>
            <person name="Rouze P."/>
            <person name="Simmons M.P."/>
            <person name="Aerts A.L."/>
            <person name="Allen A.E."/>
            <person name="Cuvelier M.L."/>
            <person name="Derelle E."/>
            <person name="Everett M.V."/>
            <person name="Foulon E."/>
            <person name="Grimwood J."/>
            <person name="Gundlach H."/>
            <person name="Henrissat B."/>
            <person name="Napoli C."/>
            <person name="McDonald S.M."/>
            <person name="Parker M.S."/>
            <person name="Rombauts S."/>
            <person name="Salamov A."/>
            <person name="Von Dassow P."/>
            <person name="Badger J.H."/>
            <person name="Coutinho P.M."/>
            <person name="Demir E."/>
            <person name="Dubchak I."/>
            <person name="Gentemann C."/>
            <person name="Eikrem W."/>
            <person name="Gready J.E."/>
            <person name="John U."/>
            <person name="Lanier W."/>
            <person name="Lindquist E.A."/>
            <person name="Lucas S."/>
            <person name="Mayer K.F."/>
            <person name="Moreau H."/>
            <person name="Not F."/>
            <person name="Otillar R."/>
            <person name="Panaud O."/>
            <person name="Pangilinan J."/>
            <person name="Paulsen I."/>
            <person name="Piegu B."/>
            <person name="Poliakov A."/>
            <person name="Robbens S."/>
            <person name="Schmutz J."/>
            <person name="Toulza E."/>
            <person name="Wyss T."/>
            <person name="Zelensky A."/>
            <person name="Zhou K."/>
            <person name="Armbrust E.V."/>
            <person name="Bhattacharya D."/>
            <person name="Goodenough U.W."/>
            <person name="Van de Peer Y."/>
            <person name="Grigoriev I.V."/>
        </authorList>
    </citation>
    <scope>NUCLEOTIDE SEQUENCE [LARGE SCALE GENOMIC DNA]</scope>
    <source>
        <strain evidence="11 12">CCMP1545</strain>
    </source>
</reference>
<dbReference type="Pfam" id="PF00534">
    <property type="entry name" value="Glycos_transf_1"/>
    <property type="match status" value="1"/>
</dbReference>
<dbReference type="GO" id="GO:0004373">
    <property type="term" value="F:alpha-1,4-glucan glucosyltransferase (UDP-glucose donor) activity"/>
    <property type="evidence" value="ECO:0007669"/>
    <property type="project" value="InterPro"/>
</dbReference>
<comment type="subcellular location">
    <subcellularLocation>
        <location evidence="8">Plastid</location>
        <location evidence="8">Chloroplast</location>
    </subcellularLocation>
    <subcellularLocation>
        <location evidence="8">Plastid</location>
        <location evidence="8">Amyloplast</location>
    </subcellularLocation>
</comment>
<keyword evidence="12" id="KW-1185">Reference proteome</keyword>
<evidence type="ECO:0000259" key="9">
    <source>
        <dbReference type="Pfam" id="PF00534"/>
    </source>
</evidence>
<dbReference type="SUPFAM" id="SSF53756">
    <property type="entry name" value="UDP-Glycosyltransferase/glycogen phosphorylase"/>
    <property type="match status" value="1"/>
</dbReference>
<dbReference type="eggNOG" id="ENOG502QQX3">
    <property type="taxonomic scope" value="Eukaryota"/>
</dbReference>
<dbReference type="RefSeq" id="XP_003061903.1">
    <property type="nucleotide sequence ID" value="XM_003061857.1"/>
</dbReference>
<evidence type="ECO:0000313" key="12">
    <source>
        <dbReference type="Proteomes" id="UP000001876"/>
    </source>
</evidence>
<comment type="similarity">
    <text evidence="2 8">Belongs to the glycosyltransferase 1 family. Bacterial/plant glycogen synthase subfamily.</text>
</comment>
<dbReference type="GO" id="GO:0009507">
    <property type="term" value="C:chloroplast"/>
    <property type="evidence" value="ECO:0007669"/>
    <property type="project" value="UniProtKB-SubCell"/>
</dbReference>
<feature type="domain" description="Glycosyl transferase family 1" evidence="9">
    <location>
        <begin position="371"/>
        <end position="505"/>
    </location>
</feature>
<dbReference type="KEGG" id="mpp:MICPUCDRAFT_49698"/>
<evidence type="ECO:0000256" key="6">
    <source>
        <dbReference type="ARBA" id="ARBA00022679"/>
    </source>
</evidence>
<evidence type="ECO:0000256" key="3">
    <source>
        <dbReference type="ARBA" id="ARBA00022528"/>
    </source>
</evidence>
<keyword evidence="4" id="KW-0934">Plastid</keyword>
<dbReference type="OMA" id="AHDWPAG"/>
<name>C1N2M9_MICPC</name>
<dbReference type="OrthoDB" id="512920at2759"/>
<sequence length="582" mass="62988">MASSLATHQFAGAAAQFKAAAARKNGKVARSTVTKAAAAGYTPKAAKPMKIVFISTEVAPWSKTGGLGDVVGSLPVELAKRGHKVMTISPRYDQYKGAWDTSVKVDAMGKQVGFFHENKKGVDRVFVDHPLFLAKVWGKTGSKLYGKTNGADFADNQERFAMFCKAALEAPMVLPFGYGEDVCFVANDWHSGLVPVMINKVYRPQGKYTNAKCAFTVHNIAFQGRFWPTPMSDLGLPESAAADFFFEDAQGKMYDERSPKKDGEIDSSPKGKFKKDNWMKAAFINSDRNITVSMNYAKEISGSASKGVELNTIINATGGIEGIVNGMDPTEWNPQTDKFLDVTYDKNTVAMGKAAAKQALQAEVGLPLDPAAPIFGYIGRLEEQKGCDIMMEAVPKLLKQCPNAQVIILGTGKKSMEKQLEKLDKLSPKMAGVVKFSNPIAHYITAGADFLMVPSRFEPCGLIQLHAMQYGTVPIVASTGGLVDTVKEGVTGFHMGAMDPDALVADDVEAMVDTCVAAAATYGTPTYSKMSSTCIAQDLSWRKPAAKWEAVLEEMMYSSGYGKKQQVITPKEELESPMSVAR</sequence>